<dbReference type="Gene3D" id="1.20.120.520">
    <property type="entry name" value="nmb1532 protein domain like"/>
    <property type="match status" value="1"/>
</dbReference>
<protein>
    <submittedName>
        <fullName evidence="6">Hemerythrin domain-containing protein</fullName>
    </submittedName>
</protein>
<comment type="subcellular location">
    <subcellularLocation>
        <location evidence="1">Cytoplasm</location>
    </subcellularLocation>
</comment>
<gene>
    <name evidence="6" type="ORF">IAC94_00645</name>
</gene>
<evidence type="ECO:0000256" key="1">
    <source>
        <dbReference type="ARBA" id="ARBA00004496"/>
    </source>
</evidence>
<dbReference type="InterPro" id="IPR019903">
    <property type="entry name" value="RIC_family"/>
</dbReference>
<dbReference type="PANTHER" id="PTHR36438">
    <property type="entry name" value="IRON-SULFUR CLUSTER REPAIR PROTEIN YTFE"/>
    <property type="match status" value="1"/>
</dbReference>
<dbReference type="EMBL" id="DVHI01000013">
    <property type="protein sequence ID" value="HIR62019.1"/>
    <property type="molecule type" value="Genomic_DNA"/>
</dbReference>
<name>A0A9D1J6D8_9BACT</name>
<accession>A0A9D1J6D8</accession>
<dbReference type="AlphaFoldDB" id="A0A9D1J6D8"/>
<dbReference type="Proteomes" id="UP000886744">
    <property type="component" value="Unassembled WGS sequence"/>
</dbReference>
<sequence>MRKNMKMADLLGADYRLLTVIYRLGIKLGFGEKTVEETCRESGVNCDTFLLIANVYATDGYVPTTEMMTAASAIDLVRYLHASHSYYLDHEIQDLSRIFEDLLRPCTPMQRDVIMRFFDGYREEVENHFAYEEDIVFPYVRSVAGGQRVEGYSMETFEENHNNIDEKLNDLRNIVMKYLPPVCDTVTAIKALSRLCTLEADLEKHTLIENSILIPMVNRLEGKCQ</sequence>
<evidence type="ECO:0000313" key="6">
    <source>
        <dbReference type="EMBL" id="HIR62019.1"/>
    </source>
</evidence>
<evidence type="ECO:0000259" key="5">
    <source>
        <dbReference type="Pfam" id="PF01814"/>
    </source>
</evidence>
<evidence type="ECO:0000256" key="3">
    <source>
        <dbReference type="ARBA" id="ARBA00022723"/>
    </source>
</evidence>
<dbReference type="Pfam" id="PF01814">
    <property type="entry name" value="Hemerythrin"/>
    <property type="match status" value="1"/>
</dbReference>
<evidence type="ECO:0000256" key="4">
    <source>
        <dbReference type="ARBA" id="ARBA00023004"/>
    </source>
</evidence>
<dbReference type="InterPro" id="IPR012312">
    <property type="entry name" value="Hemerythrin-like"/>
</dbReference>
<proteinExistence type="predicted"/>
<reference evidence="6" key="2">
    <citation type="journal article" date="2021" name="PeerJ">
        <title>Extensive microbial diversity within the chicken gut microbiome revealed by metagenomics and culture.</title>
        <authorList>
            <person name="Gilroy R."/>
            <person name="Ravi A."/>
            <person name="Getino M."/>
            <person name="Pursley I."/>
            <person name="Horton D.L."/>
            <person name="Alikhan N.F."/>
            <person name="Baker D."/>
            <person name="Gharbi K."/>
            <person name="Hall N."/>
            <person name="Watson M."/>
            <person name="Adriaenssens E.M."/>
            <person name="Foster-Nyarko E."/>
            <person name="Jarju S."/>
            <person name="Secka A."/>
            <person name="Antonio M."/>
            <person name="Oren A."/>
            <person name="Chaudhuri R.R."/>
            <person name="La Ragione R."/>
            <person name="Hildebrand F."/>
            <person name="Pallen M.J."/>
        </authorList>
    </citation>
    <scope>NUCLEOTIDE SEQUENCE</scope>
    <source>
        <strain evidence="6">ChiHjej13B12-12457</strain>
    </source>
</reference>
<dbReference type="GO" id="GO:0005737">
    <property type="term" value="C:cytoplasm"/>
    <property type="evidence" value="ECO:0007669"/>
    <property type="project" value="UniProtKB-SubCell"/>
</dbReference>
<keyword evidence="4" id="KW-0408">Iron</keyword>
<evidence type="ECO:0000256" key="2">
    <source>
        <dbReference type="ARBA" id="ARBA00022490"/>
    </source>
</evidence>
<dbReference type="GO" id="GO:0046872">
    <property type="term" value="F:metal ion binding"/>
    <property type="evidence" value="ECO:0007669"/>
    <property type="project" value="UniProtKB-KW"/>
</dbReference>
<dbReference type="PANTHER" id="PTHR36438:SF1">
    <property type="entry name" value="IRON-SULFUR CLUSTER REPAIR PROTEIN YTFE"/>
    <property type="match status" value="1"/>
</dbReference>
<comment type="caution">
    <text evidence="6">The sequence shown here is derived from an EMBL/GenBank/DDBJ whole genome shotgun (WGS) entry which is preliminary data.</text>
</comment>
<feature type="domain" description="Hemerythrin-like" evidence="5">
    <location>
        <begin position="88"/>
        <end position="217"/>
    </location>
</feature>
<organism evidence="6 7">
    <name type="scientific">Candidatus Coprenecus avistercoris</name>
    <dbReference type="NCBI Taxonomy" id="2840730"/>
    <lineage>
        <taxon>Bacteria</taxon>
        <taxon>Pseudomonadati</taxon>
        <taxon>Bacteroidota</taxon>
        <taxon>Bacteroidia</taxon>
        <taxon>Bacteroidales</taxon>
        <taxon>Rikenellaceae</taxon>
        <taxon>Rikenellaceae incertae sedis</taxon>
        <taxon>Candidatus Coprenecus</taxon>
    </lineage>
</organism>
<keyword evidence="2" id="KW-0963">Cytoplasm</keyword>
<evidence type="ECO:0000313" key="7">
    <source>
        <dbReference type="Proteomes" id="UP000886744"/>
    </source>
</evidence>
<reference evidence="6" key="1">
    <citation type="submission" date="2020-10" db="EMBL/GenBank/DDBJ databases">
        <authorList>
            <person name="Gilroy R."/>
        </authorList>
    </citation>
    <scope>NUCLEOTIDE SEQUENCE</scope>
    <source>
        <strain evidence="6">ChiHjej13B12-12457</strain>
    </source>
</reference>
<keyword evidence="3" id="KW-0479">Metal-binding</keyword>